<keyword evidence="2" id="KW-1185">Reference proteome</keyword>
<dbReference type="EMBL" id="FQYX01000002">
    <property type="protein sequence ID" value="SHI42126.1"/>
    <property type="molecule type" value="Genomic_DNA"/>
</dbReference>
<accession>A0A1M6B091</accession>
<proteinExistence type="predicted"/>
<evidence type="ECO:0000313" key="2">
    <source>
        <dbReference type="Proteomes" id="UP000184231"/>
    </source>
</evidence>
<organism evidence="1 2">
    <name type="scientific">Arenibacter nanhaiticus</name>
    <dbReference type="NCBI Taxonomy" id="558155"/>
    <lineage>
        <taxon>Bacteria</taxon>
        <taxon>Pseudomonadati</taxon>
        <taxon>Bacteroidota</taxon>
        <taxon>Flavobacteriia</taxon>
        <taxon>Flavobacteriales</taxon>
        <taxon>Flavobacteriaceae</taxon>
        <taxon>Arenibacter</taxon>
    </lineage>
</organism>
<gene>
    <name evidence="1" type="ORF">SAMN04487911_10221</name>
</gene>
<protein>
    <submittedName>
        <fullName evidence="1">Uncharacterized protein</fullName>
    </submittedName>
</protein>
<evidence type="ECO:0000313" key="1">
    <source>
        <dbReference type="EMBL" id="SHI42126.1"/>
    </source>
</evidence>
<dbReference type="AlphaFoldDB" id="A0A1M6B091"/>
<name>A0A1M6B091_9FLAO</name>
<reference evidence="2" key="1">
    <citation type="submission" date="2016-11" db="EMBL/GenBank/DDBJ databases">
        <authorList>
            <person name="Varghese N."/>
            <person name="Submissions S."/>
        </authorList>
    </citation>
    <scope>NUCLEOTIDE SEQUENCE [LARGE SCALE GENOMIC DNA]</scope>
    <source>
        <strain evidence="2">CGMCC 1.8863</strain>
    </source>
</reference>
<sequence length="50" mass="5763">MFFTPILAHKKSLSFLNRIGKIQTEFLNNPTHSSHINIIHLSLVYILCNP</sequence>
<dbReference type="Proteomes" id="UP000184231">
    <property type="component" value="Unassembled WGS sequence"/>
</dbReference>
<dbReference type="STRING" id="558155.SAMN04487911_10221"/>